<dbReference type="Pfam" id="PF01826">
    <property type="entry name" value="TIL"/>
    <property type="match status" value="1"/>
</dbReference>
<dbReference type="InterPro" id="IPR002919">
    <property type="entry name" value="TIL_dom"/>
</dbReference>
<dbReference type="InterPro" id="IPR036084">
    <property type="entry name" value="Ser_inhib-like_sf"/>
</dbReference>
<dbReference type="CDD" id="cd19941">
    <property type="entry name" value="TIL"/>
    <property type="match status" value="1"/>
</dbReference>
<evidence type="ECO:0000259" key="2">
    <source>
        <dbReference type="Pfam" id="PF01826"/>
    </source>
</evidence>
<dbReference type="EMBL" id="GGFJ01011175">
    <property type="protein sequence ID" value="MBW60316.1"/>
    <property type="molecule type" value="Transcribed_RNA"/>
</dbReference>
<feature type="chain" id="PRO_5014837570" evidence="1">
    <location>
        <begin position="22"/>
        <end position="90"/>
    </location>
</feature>
<sequence length="90" mass="9974">MRAFFALLVLAIFAILGSVQSQAAQGQGSRACGKEESFHRCGSGCERTCLNQKKWSEECDKPCIDGCFCNEGFLRDATGECIRSWLCRKD</sequence>
<dbReference type="AlphaFoldDB" id="A0A2M4C4N2"/>
<feature type="domain" description="TIL" evidence="2">
    <location>
        <begin position="32"/>
        <end position="87"/>
    </location>
</feature>
<evidence type="ECO:0000313" key="3">
    <source>
        <dbReference type="EMBL" id="MBW60316.1"/>
    </source>
</evidence>
<dbReference type="SUPFAM" id="SSF57567">
    <property type="entry name" value="Serine protease inhibitors"/>
    <property type="match status" value="1"/>
</dbReference>
<evidence type="ECO:0000256" key="1">
    <source>
        <dbReference type="SAM" id="SignalP"/>
    </source>
</evidence>
<proteinExistence type="predicted"/>
<accession>A0A2M4C4N2</accession>
<protein>
    <submittedName>
        <fullName evidence="3">Putative salivary secreted serine protease inhibitor</fullName>
    </submittedName>
</protein>
<reference evidence="3" key="1">
    <citation type="submission" date="2018-01" db="EMBL/GenBank/DDBJ databases">
        <title>An insight into the sialome of Amazonian anophelines.</title>
        <authorList>
            <person name="Ribeiro J.M."/>
            <person name="Scarpassa V."/>
            <person name="Calvo E."/>
        </authorList>
    </citation>
    <scope>NUCLEOTIDE SEQUENCE</scope>
    <source>
        <tissue evidence="3">Salivary glands</tissue>
    </source>
</reference>
<dbReference type="Gene3D" id="2.10.25.10">
    <property type="entry name" value="Laminin"/>
    <property type="match status" value="1"/>
</dbReference>
<feature type="signal peptide" evidence="1">
    <location>
        <begin position="1"/>
        <end position="21"/>
    </location>
</feature>
<name>A0A2M4C4N2_9DIPT</name>
<organism evidence="3">
    <name type="scientific">Anopheles marajoara</name>
    <dbReference type="NCBI Taxonomy" id="58244"/>
    <lineage>
        <taxon>Eukaryota</taxon>
        <taxon>Metazoa</taxon>
        <taxon>Ecdysozoa</taxon>
        <taxon>Arthropoda</taxon>
        <taxon>Hexapoda</taxon>
        <taxon>Insecta</taxon>
        <taxon>Pterygota</taxon>
        <taxon>Neoptera</taxon>
        <taxon>Endopterygota</taxon>
        <taxon>Diptera</taxon>
        <taxon>Nematocera</taxon>
        <taxon>Culicoidea</taxon>
        <taxon>Culicidae</taxon>
        <taxon>Anophelinae</taxon>
        <taxon>Anopheles</taxon>
    </lineage>
</organism>
<keyword evidence="1" id="KW-0732">Signal</keyword>